<comment type="caution">
    <text evidence="2">The sequence shown here is derived from an EMBL/GenBank/DDBJ whole genome shotgun (WGS) entry which is preliminary data.</text>
</comment>
<dbReference type="Proteomes" id="UP001209229">
    <property type="component" value="Unassembled WGS sequence"/>
</dbReference>
<dbReference type="InterPro" id="IPR025970">
    <property type="entry name" value="SusE"/>
</dbReference>
<evidence type="ECO:0000313" key="3">
    <source>
        <dbReference type="Proteomes" id="UP001209229"/>
    </source>
</evidence>
<gene>
    <name evidence="2" type="ORF">OM075_09370</name>
</gene>
<feature type="domain" description="SusE outer membrane protein" evidence="1">
    <location>
        <begin position="42"/>
        <end position="132"/>
    </location>
</feature>
<organism evidence="2 3">
    <name type="scientific">Plebeiibacterium sediminum</name>
    <dbReference type="NCBI Taxonomy" id="2992112"/>
    <lineage>
        <taxon>Bacteria</taxon>
        <taxon>Pseudomonadati</taxon>
        <taxon>Bacteroidota</taxon>
        <taxon>Bacteroidia</taxon>
        <taxon>Marinilabiliales</taxon>
        <taxon>Marinilabiliaceae</taxon>
        <taxon>Plebeiibacterium</taxon>
    </lineage>
</organism>
<evidence type="ECO:0000313" key="2">
    <source>
        <dbReference type="EMBL" id="MCW3786675.1"/>
    </source>
</evidence>
<dbReference type="Gene3D" id="2.60.40.3620">
    <property type="match status" value="3"/>
</dbReference>
<name>A0AAE3SER9_9BACT</name>
<proteinExistence type="predicted"/>
<sequence length="567" mass="61889">MKKININWILAVFVLFTAWSCSEESNLQPEGQWDLSVPSVAQINGVTLDEANPNEKISFQWDAAVSSARYGVYYTLVIDSVDAQDLSNPILTVKADNSGKSTTASVTYSDLNDALYMAGYKPGVDISLKYSVVADCLSKSTTDEKQFTVVRYDDDQLFLAGSATEVGDNVTNAIKFKRLKDAAAEKLNVYEIHTSLKANKSFMVYNGKSAKAISYGINEDGLLERGANPLSVEEEGVYKIIIDFDAMSVTYFKIESLGIIGSSLTNGWNSDEDLEYHGDGVWQSDISFVSSGDYIIRANNSWDGIIKKVSGTSNTVAYESFANDKGIGIENIPQSEVGYYTVTLTLNADEYSIDLEKAPDERMYVIVNGTDTYELSMVGEGTFATTSYIALQSSDQVIINTESDGSGISYSTTDAIEAGSGDKVSGSGVAQESTNPFSVSLDQAFGFVINVNEGTLDWHYYNLKLFHWDDDADGGWDAKLEAEMTYAHPFTYTVTADLSADFESKFFSPWDIQFGAGATDDMNALVGTMTNDSGASNFKNISETGTYNVTVVVADDFSTATYEFVKQ</sequence>
<keyword evidence="3" id="KW-1185">Reference proteome</keyword>
<protein>
    <submittedName>
        <fullName evidence="2">SusE domain-containing protein</fullName>
    </submittedName>
</protein>
<dbReference type="EMBL" id="JAPDPJ010000017">
    <property type="protein sequence ID" value="MCW3786675.1"/>
    <property type="molecule type" value="Genomic_DNA"/>
</dbReference>
<accession>A0AAE3SER9</accession>
<dbReference type="Pfam" id="PF14292">
    <property type="entry name" value="SusE"/>
    <property type="match status" value="1"/>
</dbReference>
<dbReference type="AlphaFoldDB" id="A0AAE3SER9"/>
<evidence type="ECO:0000259" key="1">
    <source>
        <dbReference type="Pfam" id="PF14292"/>
    </source>
</evidence>
<dbReference type="RefSeq" id="WP_301190239.1">
    <property type="nucleotide sequence ID" value="NZ_JAPDPJ010000017.1"/>
</dbReference>
<reference evidence="2" key="1">
    <citation type="submission" date="2022-10" db="EMBL/GenBank/DDBJ databases">
        <authorList>
            <person name="Yu W.X."/>
        </authorList>
    </citation>
    <scope>NUCLEOTIDE SEQUENCE</scope>
    <source>
        <strain evidence="2">AAT</strain>
    </source>
</reference>